<evidence type="ECO:0000256" key="1">
    <source>
        <dbReference type="SAM" id="MobiDB-lite"/>
    </source>
</evidence>
<comment type="caution">
    <text evidence="3">The sequence shown here is derived from an EMBL/GenBank/DDBJ whole genome shotgun (WGS) entry which is preliminary data.</text>
</comment>
<dbReference type="SMART" id="SM00228">
    <property type="entry name" value="PDZ"/>
    <property type="match status" value="1"/>
</dbReference>
<evidence type="ECO:0000313" key="3">
    <source>
        <dbReference type="EMBL" id="TMQ74137.1"/>
    </source>
</evidence>
<dbReference type="InterPro" id="IPR021109">
    <property type="entry name" value="Peptidase_aspartic_dom_sf"/>
</dbReference>
<dbReference type="AlphaFoldDB" id="A0A538UE63"/>
<dbReference type="InterPro" id="IPR041489">
    <property type="entry name" value="PDZ_6"/>
</dbReference>
<feature type="region of interest" description="Disordered" evidence="1">
    <location>
        <begin position="1"/>
        <end position="45"/>
    </location>
</feature>
<proteinExistence type="predicted"/>
<dbReference type="Pfam" id="PF17820">
    <property type="entry name" value="PDZ_6"/>
    <property type="match status" value="1"/>
</dbReference>
<dbReference type="Gene3D" id="2.30.42.10">
    <property type="match status" value="1"/>
</dbReference>
<dbReference type="InterPro" id="IPR001478">
    <property type="entry name" value="PDZ"/>
</dbReference>
<dbReference type="Pfam" id="PF13650">
    <property type="entry name" value="Asp_protease_2"/>
    <property type="match status" value="1"/>
</dbReference>
<evidence type="ECO:0000259" key="2">
    <source>
        <dbReference type="PROSITE" id="PS50106"/>
    </source>
</evidence>
<protein>
    <submittedName>
        <fullName evidence="3">PDZ domain-containing protein</fullName>
    </submittedName>
</protein>
<feature type="compositionally biased region" description="Low complexity" evidence="1">
    <location>
        <begin position="25"/>
        <end position="45"/>
    </location>
</feature>
<reference evidence="3 4" key="1">
    <citation type="journal article" date="2019" name="Nat. Microbiol.">
        <title>Mediterranean grassland soil C-N compound turnover is dependent on rainfall and depth, and is mediated by genomically divergent microorganisms.</title>
        <authorList>
            <person name="Diamond S."/>
            <person name="Andeer P.F."/>
            <person name="Li Z."/>
            <person name="Crits-Christoph A."/>
            <person name="Burstein D."/>
            <person name="Anantharaman K."/>
            <person name="Lane K.R."/>
            <person name="Thomas B.C."/>
            <person name="Pan C."/>
            <person name="Northen T.R."/>
            <person name="Banfield J.F."/>
        </authorList>
    </citation>
    <scope>NUCLEOTIDE SEQUENCE [LARGE SCALE GENOMIC DNA]</scope>
    <source>
        <strain evidence="3">WS_11</strain>
    </source>
</reference>
<dbReference type="Gene3D" id="2.40.70.10">
    <property type="entry name" value="Acid Proteases"/>
    <property type="match status" value="2"/>
</dbReference>
<name>A0A538UE63_UNCEI</name>
<dbReference type="EMBL" id="VBPB01000010">
    <property type="protein sequence ID" value="TMQ74137.1"/>
    <property type="molecule type" value="Genomic_DNA"/>
</dbReference>
<gene>
    <name evidence="3" type="ORF">E6K81_01020</name>
</gene>
<dbReference type="SUPFAM" id="SSF50156">
    <property type="entry name" value="PDZ domain-like"/>
    <property type="match status" value="1"/>
</dbReference>
<organism evidence="3 4">
    <name type="scientific">Eiseniibacteriota bacterium</name>
    <dbReference type="NCBI Taxonomy" id="2212470"/>
    <lineage>
        <taxon>Bacteria</taxon>
        <taxon>Candidatus Eiseniibacteriota</taxon>
    </lineage>
</organism>
<dbReference type="Proteomes" id="UP000319771">
    <property type="component" value="Unassembled WGS sequence"/>
</dbReference>
<accession>A0A538UE63</accession>
<dbReference type="PROSITE" id="PS50106">
    <property type="entry name" value="PDZ"/>
    <property type="match status" value="1"/>
</dbReference>
<sequence length="438" mass="46251">MPGRCGWPGTRSRSHCSSHSWPTKGTAGRNSRTGSSGSGSRSADGGLPMTIAARLLTAASLLLTAASGHRDAASSRSHEARPYPFEIASNKPFVQVCAEGSVIAKECADRLGLERRDETQQHLGAGAGVAVGVATTSGVTLSVAGDTLRAPEFRVFTLAHVAPYEGRRVDGLLGDDFLSRHVVEIDYAHRGFRLIDPGHYAPDPRAVVVPITFDHGLAVASGAITTPDGAALDCRLVIDTGVRATVILFHPFVVERRLLASQPTLLAGTIGGGAGGETIGDIGRLASLRIGGMSFDRPTAIFSRDTVGVFAGHDQDGIIGGELLRRCKVTFDYPHQLLILELYAAQPAAFEYDMSGLFLVARGDDFQELVIQSVAAGTPAADAGLKRGDRIVAIDGRGGAALALEPVRELFRKPGVHRLDVARGGERLSVRLTTRRLV</sequence>
<evidence type="ECO:0000313" key="4">
    <source>
        <dbReference type="Proteomes" id="UP000319771"/>
    </source>
</evidence>
<feature type="domain" description="PDZ" evidence="2">
    <location>
        <begin position="356"/>
        <end position="415"/>
    </location>
</feature>
<dbReference type="InterPro" id="IPR036034">
    <property type="entry name" value="PDZ_sf"/>
</dbReference>